<gene>
    <name evidence="1" type="ORF">NCTC9149_05441</name>
</gene>
<organism evidence="1 2">
    <name type="scientific">Klebsiella grimontii</name>
    <dbReference type="NCBI Taxonomy" id="2058152"/>
    <lineage>
        <taxon>Bacteria</taxon>
        <taxon>Pseudomonadati</taxon>
        <taxon>Pseudomonadota</taxon>
        <taxon>Gammaproteobacteria</taxon>
        <taxon>Enterobacterales</taxon>
        <taxon>Enterobacteriaceae</taxon>
        <taxon>Klebsiella/Raoultella group</taxon>
        <taxon>Klebsiella</taxon>
    </lineage>
</organism>
<dbReference type="AlphaFoldDB" id="A0A7H4P953"/>
<proteinExistence type="predicted"/>
<reference evidence="1 2" key="1">
    <citation type="submission" date="2018-06" db="EMBL/GenBank/DDBJ databases">
        <authorList>
            <consortium name="Pathogen Informatics"/>
            <person name="Doyle S."/>
        </authorList>
    </citation>
    <scope>NUCLEOTIDE SEQUENCE [LARGE SCALE GENOMIC DNA]</scope>
    <source>
        <strain evidence="1 2">NCTC9149</strain>
    </source>
</reference>
<name>A0A7H4P953_9ENTR</name>
<dbReference type="Proteomes" id="UP000254571">
    <property type="component" value="Unassembled WGS sequence"/>
</dbReference>
<dbReference type="EMBL" id="UGMX01000002">
    <property type="protein sequence ID" value="STW08968.1"/>
    <property type="molecule type" value="Genomic_DNA"/>
</dbReference>
<accession>A0A7H4P953</accession>
<protein>
    <submittedName>
        <fullName evidence="1">Uncharacterized protein</fullName>
    </submittedName>
</protein>
<sequence length="79" mass="8957">MGNYSAFMVPFGRNGSYEVTFDNHFSGIVQRDSDISAFRNFSDAPYQAAVGQNFIALAMELIRFLCSLVRFCCGRRIMK</sequence>
<evidence type="ECO:0000313" key="2">
    <source>
        <dbReference type="Proteomes" id="UP000254571"/>
    </source>
</evidence>
<evidence type="ECO:0000313" key="1">
    <source>
        <dbReference type="EMBL" id="STW08968.1"/>
    </source>
</evidence>
<comment type="caution">
    <text evidence="1">The sequence shown here is derived from an EMBL/GenBank/DDBJ whole genome shotgun (WGS) entry which is preliminary data.</text>
</comment>